<dbReference type="SUPFAM" id="SSF53756">
    <property type="entry name" value="UDP-Glycosyltransferase/glycogen phosphorylase"/>
    <property type="match status" value="1"/>
</dbReference>
<dbReference type="PANTHER" id="PTHR30160:SF7">
    <property type="entry name" value="ADP-HEPTOSE--LPS HEPTOSYLTRANSFERASE 2"/>
    <property type="match status" value="1"/>
</dbReference>
<protein>
    <recommendedName>
        <fullName evidence="4">lipopolysaccharide heptosyltransferase II</fullName>
        <ecNumber evidence="4">2.4.99.24</ecNumber>
    </recommendedName>
</protein>
<evidence type="ECO:0000256" key="5">
    <source>
        <dbReference type="ARBA" id="ARBA00047503"/>
    </source>
</evidence>
<dbReference type="InterPro" id="IPR051199">
    <property type="entry name" value="LPS_LOS_Heptosyltrfase"/>
</dbReference>
<dbReference type="Gene3D" id="3.40.50.2000">
    <property type="entry name" value="Glycogen Phosphorylase B"/>
    <property type="match status" value="2"/>
</dbReference>
<name>A0A4Z0FCG4_9GAMM</name>
<dbReference type="EC" id="2.4.99.24" evidence="4"/>
<keyword evidence="1" id="KW-0328">Glycosyltransferase</keyword>
<gene>
    <name evidence="6" type="primary">waaF</name>
    <name evidence="6" type="ORF">E4680_01410</name>
</gene>
<dbReference type="InterPro" id="IPR002201">
    <property type="entry name" value="Glyco_trans_9"/>
</dbReference>
<dbReference type="RefSeq" id="WP_135280578.1">
    <property type="nucleotide sequence ID" value="NZ_SRIO01000001.1"/>
</dbReference>
<dbReference type="EMBL" id="SRIO01000001">
    <property type="protein sequence ID" value="TFZ84218.1"/>
    <property type="molecule type" value="Genomic_DNA"/>
</dbReference>
<dbReference type="CDD" id="cd03789">
    <property type="entry name" value="GT9_LPS_heptosyltransferase"/>
    <property type="match status" value="1"/>
</dbReference>
<evidence type="ECO:0000256" key="4">
    <source>
        <dbReference type="ARBA" id="ARBA00044042"/>
    </source>
</evidence>
<dbReference type="GO" id="GO:0009244">
    <property type="term" value="P:lipopolysaccharide core region biosynthetic process"/>
    <property type="evidence" value="ECO:0007669"/>
    <property type="project" value="TreeGrafter"/>
</dbReference>
<comment type="catalytic activity">
    <reaction evidence="5">
        <text>an L-alpha-D-Hep-(1-&gt;5)-[alpha-Kdo-(2-&gt;4)]-alpha-Kdo-(2-&gt;6)-lipid A + ADP-L-glycero-beta-D-manno-heptose = an L-alpha-D-Hep-(1-&gt;3)-L-alpha-D-Hep-(1-&gt;5)-[alpha-Kdo-(2-&gt;4)]-alpha-Kdo-(2-&gt;6)-lipid A + ADP + H(+)</text>
        <dbReference type="Rhea" id="RHEA:74071"/>
        <dbReference type="ChEBI" id="CHEBI:15378"/>
        <dbReference type="ChEBI" id="CHEBI:61506"/>
        <dbReference type="ChEBI" id="CHEBI:193068"/>
        <dbReference type="ChEBI" id="CHEBI:193069"/>
        <dbReference type="ChEBI" id="CHEBI:456216"/>
        <dbReference type="EC" id="2.4.99.24"/>
    </reaction>
</comment>
<comment type="similarity">
    <text evidence="3">Belongs to the glycosyltransferase 9 family.</text>
</comment>
<evidence type="ECO:0000313" key="7">
    <source>
        <dbReference type="Proteomes" id="UP000297890"/>
    </source>
</evidence>
<accession>A0A4Z0FCG4</accession>
<reference evidence="6 7" key="1">
    <citation type="journal article" date="2019" name="ISME J.">
        <title>Candidatus Macondimonas diazotrophica, a novel gammaproteobacterial genus dominating crude-oil-contaminated coastal sediments.</title>
        <authorList>
            <person name="Karthikeyan S."/>
            <person name="Konstantinidis K."/>
        </authorList>
    </citation>
    <scope>NUCLEOTIDE SEQUENCE [LARGE SCALE GENOMIC DNA]</scope>
    <source>
        <strain evidence="6 7">KTK01</strain>
    </source>
</reference>
<dbReference type="NCBIfam" id="TIGR02195">
    <property type="entry name" value="heptsyl_trn_II"/>
    <property type="match status" value="1"/>
</dbReference>
<evidence type="ECO:0000256" key="3">
    <source>
        <dbReference type="ARBA" id="ARBA00043995"/>
    </source>
</evidence>
<dbReference type="AlphaFoldDB" id="A0A4Z0FCG4"/>
<dbReference type="OrthoDB" id="9797795at2"/>
<sequence length="342" mass="36708">MAEPAPILVVGPAWVGDMVMAQSLFITLKTRHPDRAIDVLAPGWSLPLIARMPEVRAGIEMPLGHGEFDLGLRRRLGHALRGTGYGQAIVLPRSFKSALTPFFARIPRRTGYRGELRYGLLNDIRPLDAQQLPRTVDRFVALGCTREAALPPPIPFPRLHRDPARQETLVATLGLGEDLAHPCIALMPGAEYGPAKQWPAFGELAAQLIAAGRRVWIFGSHKEKVLGDAIAGQAGTGARNLCGHTALADAVDLIGLCRAAVSNDSGLMHVAAAAGVPLVALYGSSTPDYTPPLTQQAEILWRRLPCSPCFERTCPLGHTDCLKGIPAASVLDALDRLPHTPV</sequence>
<dbReference type="InterPro" id="IPR011910">
    <property type="entry name" value="RfaF"/>
</dbReference>
<dbReference type="GO" id="GO:0008713">
    <property type="term" value="F:ADP-heptose-lipopolysaccharide heptosyltransferase activity"/>
    <property type="evidence" value="ECO:0007669"/>
    <property type="project" value="UniProtKB-EC"/>
</dbReference>
<comment type="caution">
    <text evidence="6">The sequence shown here is derived from an EMBL/GenBank/DDBJ whole genome shotgun (WGS) entry which is preliminary data.</text>
</comment>
<dbReference type="Proteomes" id="UP000297890">
    <property type="component" value="Unassembled WGS sequence"/>
</dbReference>
<evidence type="ECO:0000313" key="6">
    <source>
        <dbReference type="EMBL" id="TFZ84218.1"/>
    </source>
</evidence>
<dbReference type="PANTHER" id="PTHR30160">
    <property type="entry name" value="TETRAACYLDISACCHARIDE 4'-KINASE-RELATED"/>
    <property type="match status" value="1"/>
</dbReference>
<proteinExistence type="inferred from homology"/>
<organism evidence="6 7">
    <name type="scientific">Candidatus Macondimonas diazotrophica</name>
    <dbReference type="NCBI Taxonomy" id="2305248"/>
    <lineage>
        <taxon>Bacteria</taxon>
        <taxon>Pseudomonadati</taxon>
        <taxon>Pseudomonadota</taxon>
        <taxon>Gammaproteobacteria</taxon>
        <taxon>Chromatiales</taxon>
        <taxon>Ectothiorhodospiraceae</taxon>
        <taxon>Candidatus Macondimonas</taxon>
    </lineage>
</organism>
<dbReference type="Pfam" id="PF01075">
    <property type="entry name" value="Glyco_transf_9"/>
    <property type="match status" value="1"/>
</dbReference>
<keyword evidence="7" id="KW-1185">Reference proteome</keyword>
<dbReference type="FunFam" id="3.40.50.2000:FF:000023">
    <property type="entry name" value="ADP-heptose--LPS heptosyltransferase II"/>
    <property type="match status" value="1"/>
</dbReference>
<evidence type="ECO:0000256" key="1">
    <source>
        <dbReference type="ARBA" id="ARBA00022676"/>
    </source>
</evidence>
<evidence type="ECO:0000256" key="2">
    <source>
        <dbReference type="ARBA" id="ARBA00022679"/>
    </source>
</evidence>
<dbReference type="GO" id="GO:0005829">
    <property type="term" value="C:cytosol"/>
    <property type="evidence" value="ECO:0007669"/>
    <property type="project" value="TreeGrafter"/>
</dbReference>
<keyword evidence="2 6" id="KW-0808">Transferase</keyword>